<dbReference type="Proteomes" id="UP000799750">
    <property type="component" value="Unassembled WGS sequence"/>
</dbReference>
<evidence type="ECO:0000313" key="2">
    <source>
        <dbReference type="Proteomes" id="UP000799750"/>
    </source>
</evidence>
<proteinExistence type="predicted"/>
<evidence type="ECO:0000313" key="1">
    <source>
        <dbReference type="EMBL" id="KAF2494808.1"/>
    </source>
</evidence>
<name>A0A6A6QQN8_9PEZI</name>
<organism evidence="1 2">
    <name type="scientific">Lophium mytilinum</name>
    <dbReference type="NCBI Taxonomy" id="390894"/>
    <lineage>
        <taxon>Eukaryota</taxon>
        <taxon>Fungi</taxon>
        <taxon>Dikarya</taxon>
        <taxon>Ascomycota</taxon>
        <taxon>Pezizomycotina</taxon>
        <taxon>Dothideomycetes</taxon>
        <taxon>Pleosporomycetidae</taxon>
        <taxon>Mytilinidiales</taxon>
        <taxon>Mytilinidiaceae</taxon>
        <taxon>Lophium</taxon>
    </lineage>
</organism>
<dbReference type="PANTHER" id="PTHR35332">
    <property type="entry name" value="REGULATION OF ENOLASE PROTEIN 1"/>
    <property type="match status" value="1"/>
</dbReference>
<accession>A0A6A6QQN8</accession>
<reference evidence="1" key="1">
    <citation type="journal article" date="2020" name="Stud. Mycol.">
        <title>101 Dothideomycetes genomes: a test case for predicting lifestyles and emergence of pathogens.</title>
        <authorList>
            <person name="Haridas S."/>
            <person name="Albert R."/>
            <person name="Binder M."/>
            <person name="Bloem J."/>
            <person name="Labutti K."/>
            <person name="Salamov A."/>
            <person name="Andreopoulos B."/>
            <person name="Baker S."/>
            <person name="Barry K."/>
            <person name="Bills G."/>
            <person name="Bluhm B."/>
            <person name="Cannon C."/>
            <person name="Castanera R."/>
            <person name="Culley D."/>
            <person name="Daum C."/>
            <person name="Ezra D."/>
            <person name="Gonzalez J."/>
            <person name="Henrissat B."/>
            <person name="Kuo A."/>
            <person name="Liang C."/>
            <person name="Lipzen A."/>
            <person name="Lutzoni F."/>
            <person name="Magnuson J."/>
            <person name="Mondo S."/>
            <person name="Nolan M."/>
            <person name="Ohm R."/>
            <person name="Pangilinan J."/>
            <person name="Park H.-J."/>
            <person name="Ramirez L."/>
            <person name="Alfaro M."/>
            <person name="Sun H."/>
            <person name="Tritt A."/>
            <person name="Yoshinaga Y."/>
            <person name="Zwiers L.-H."/>
            <person name="Turgeon B."/>
            <person name="Goodwin S."/>
            <person name="Spatafora J."/>
            <person name="Crous P."/>
            <person name="Grigoriev I."/>
        </authorList>
    </citation>
    <scope>NUCLEOTIDE SEQUENCE</scope>
    <source>
        <strain evidence="1">CBS 269.34</strain>
    </source>
</reference>
<dbReference type="EMBL" id="MU004190">
    <property type="protein sequence ID" value="KAF2494808.1"/>
    <property type="molecule type" value="Genomic_DNA"/>
</dbReference>
<dbReference type="Pfam" id="PF07081">
    <property type="entry name" value="DUF1349"/>
    <property type="match status" value="1"/>
</dbReference>
<keyword evidence="2" id="KW-1185">Reference proteome</keyword>
<gene>
    <name evidence="1" type="ORF">BU16DRAFT_48365</name>
</gene>
<dbReference type="OrthoDB" id="42525at2759"/>
<dbReference type="AlphaFoldDB" id="A0A6A6QQN8"/>
<dbReference type="PANTHER" id="PTHR35332:SF2">
    <property type="entry name" value="REGULATION OF ENOLASE PROTEIN 1"/>
    <property type="match status" value="1"/>
</dbReference>
<sequence length="192" mass="20831">MSFNLTAGPDTDIWRKPPAHIAFNAPTHPTTPTNHPLSTFKSARLTFSLPPASKLTQYDQAGLLLSLTRKGTTASGPPEKWLKTGVEFYNGSPYVSTVGCDQWADWSVVPFSVLKEAGEGKVEATVEVAREDMALWVYAVEGSKKVPLREVAWFFAGEEEWEISVAAYAARPGKEEQGGLEAGFKGLEVVAG</sequence>
<protein>
    <submittedName>
        <fullName evidence="1">Uncharacterized protein</fullName>
    </submittedName>
</protein>
<dbReference type="InterPro" id="IPR009784">
    <property type="entry name" value="DUF1349"/>
</dbReference>
<dbReference type="Gene3D" id="2.60.120.200">
    <property type="match status" value="1"/>
</dbReference>